<sequence length="557" mass="61125">MLSHLFIKNFTIVDQLELELDEGLTALTGETGAGKSILLDALGLTLGDRATGDVVRNGADKAEIAVSFNIDGMATVHAWLDEHELDEDGDCLLRRVVQNNGRSKAYINGRPVPLQLLRELGEQLVDIHGQHEHQSMMRRDIQRTILDAFAESADELKQLAELHTRHRGIETELQNLAGGHDDAAARAELLRYQLAELEALTLEPEAIAELDEEHRRLSNAGELLQSAHSLLEMLYDNEASAQSTLGQARRELEAQAPNDPVFAEVHGMVEQALVQLEEGVDSLRRHVDRLDLDPARLQALDDQIATLNDLARKHRVRTDELIDVREQIRKELHALENAEETVASLKKEQDQILSSYTTTAAHLTKLRETAAENLSMQVTAGLQELGMQGAAFRIALMPMDDDSITPHGRDRISFEVRTNAGQDFGPMSRIASGGELSRISLAIQVVAADGTTIPTLIFDEADVGIGGGVAEVVGRQLRRLGRSHQVLCVTHLPQVASQAHQHLQVRKTSDADSTVSTVAPLNDQARVQEIARMLGGMEITRATLEHAQEMVSRAAAG</sequence>
<dbReference type="CDD" id="cd03241">
    <property type="entry name" value="ABC_RecN"/>
    <property type="match status" value="2"/>
</dbReference>
<dbReference type="GO" id="GO:0043590">
    <property type="term" value="C:bacterial nucleoid"/>
    <property type="evidence" value="ECO:0007669"/>
    <property type="project" value="TreeGrafter"/>
</dbReference>
<keyword evidence="10" id="KW-0175">Coiled coil</keyword>
<dbReference type="GO" id="GO:0006310">
    <property type="term" value="P:DNA recombination"/>
    <property type="evidence" value="ECO:0007669"/>
    <property type="project" value="InterPro"/>
</dbReference>
<gene>
    <name evidence="12" type="ORF">J2T57_003168</name>
</gene>
<evidence type="ECO:0000256" key="4">
    <source>
        <dbReference type="ARBA" id="ARBA00022741"/>
    </source>
</evidence>
<dbReference type="InterPro" id="IPR003395">
    <property type="entry name" value="RecF/RecN/SMC_N"/>
</dbReference>
<name>A0AAE3G6H2_9GAMM</name>
<reference evidence="12" key="1">
    <citation type="submission" date="2022-03" db="EMBL/GenBank/DDBJ databases">
        <title>Genomic Encyclopedia of Type Strains, Phase III (KMG-III): the genomes of soil and plant-associated and newly described type strains.</title>
        <authorList>
            <person name="Whitman W."/>
        </authorList>
    </citation>
    <scope>NUCLEOTIDE SEQUENCE</scope>
    <source>
        <strain evidence="12">ANL 6-2</strain>
    </source>
</reference>
<comment type="caution">
    <text evidence="12">The sequence shown here is derived from an EMBL/GenBank/DDBJ whole genome shotgun (WGS) entry which is preliminary data.</text>
</comment>
<keyword evidence="4" id="KW-0547">Nucleotide-binding</keyword>
<evidence type="ECO:0000313" key="12">
    <source>
        <dbReference type="EMBL" id="MCP1676013.1"/>
    </source>
</evidence>
<evidence type="ECO:0000259" key="11">
    <source>
        <dbReference type="Pfam" id="PF02463"/>
    </source>
</evidence>
<keyword evidence="13" id="KW-1185">Reference proteome</keyword>
<dbReference type="GO" id="GO:0009432">
    <property type="term" value="P:SOS response"/>
    <property type="evidence" value="ECO:0007669"/>
    <property type="project" value="UniProtKB-ARBA"/>
</dbReference>
<dbReference type="SUPFAM" id="SSF52540">
    <property type="entry name" value="P-loop containing nucleoside triphosphate hydrolases"/>
    <property type="match status" value="2"/>
</dbReference>
<keyword evidence="6" id="KW-0067">ATP-binding</keyword>
<dbReference type="FunFam" id="3.40.50.300:FF:000319">
    <property type="entry name" value="DNA repair protein RecN"/>
    <property type="match status" value="1"/>
</dbReference>
<dbReference type="InterPro" id="IPR027417">
    <property type="entry name" value="P-loop_NTPase"/>
</dbReference>
<dbReference type="AlphaFoldDB" id="A0AAE3G6H2"/>
<dbReference type="PANTHER" id="PTHR11059:SF0">
    <property type="entry name" value="DNA REPAIR PROTEIN RECN"/>
    <property type="match status" value="1"/>
</dbReference>
<dbReference type="GO" id="GO:0005524">
    <property type="term" value="F:ATP binding"/>
    <property type="evidence" value="ECO:0007669"/>
    <property type="project" value="UniProtKB-KW"/>
</dbReference>
<evidence type="ECO:0000256" key="2">
    <source>
        <dbReference type="ARBA" id="ARBA00009441"/>
    </source>
</evidence>
<dbReference type="NCBIfam" id="NF008121">
    <property type="entry name" value="PRK10869.1"/>
    <property type="match status" value="1"/>
</dbReference>
<dbReference type="RefSeq" id="WP_253480504.1">
    <property type="nucleotide sequence ID" value="NZ_JALJXV010000007.1"/>
</dbReference>
<protein>
    <recommendedName>
        <fullName evidence="3 9">DNA repair protein RecN</fullName>
    </recommendedName>
    <alternativeName>
        <fullName evidence="8 9">Recombination protein N</fullName>
    </alternativeName>
</protein>
<keyword evidence="5 9" id="KW-0227">DNA damage</keyword>
<evidence type="ECO:0000256" key="6">
    <source>
        <dbReference type="ARBA" id="ARBA00022840"/>
    </source>
</evidence>
<dbReference type="NCBIfam" id="TIGR00634">
    <property type="entry name" value="recN"/>
    <property type="match status" value="1"/>
</dbReference>
<dbReference type="GO" id="GO:0006281">
    <property type="term" value="P:DNA repair"/>
    <property type="evidence" value="ECO:0007669"/>
    <property type="project" value="UniProtKB-KW"/>
</dbReference>
<dbReference type="PIRSF" id="PIRSF003128">
    <property type="entry name" value="RecN"/>
    <property type="match status" value="1"/>
</dbReference>
<evidence type="ECO:0000256" key="8">
    <source>
        <dbReference type="ARBA" id="ARBA00033408"/>
    </source>
</evidence>
<feature type="domain" description="RecF/RecN/SMC N-terminal" evidence="11">
    <location>
        <begin position="1"/>
        <end position="510"/>
    </location>
</feature>
<evidence type="ECO:0000256" key="9">
    <source>
        <dbReference type="PIRNR" id="PIRNR003128"/>
    </source>
</evidence>
<dbReference type="Gene3D" id="3.40.50.300">
    <property type="entry name" value="P-loop containing nucleotide triphosphate hydrolases"/>
    <property type="match status" value="2"/>
</dbReference>
<proteinExistence type="inferred from homology"/>
<organism evidence="12 13">
    <name type="scientific">Natronocella acetinitrilica</name>
    <dbReference type="NCBI Taxonomy" id="414046"/>
    <lineage>
        <taxon>Bacteria</taxon>
        <taxon>Pseudomonadati</taxon>
        <taxon>Pseudomonadota</taxon>
        <taxon>Gammaproteobacteria</taxon>
        <taxon>Chromatiales</taxon>
        <taxon>Ectothiorhodospiraceae</taxon>
        <taxon>Natronocella</taxon>
    </lineage>
</organism>
<dbReference type="Proteomes" id="UP001205843">
    <property type="component" value="Unassembled WGS sequence"/>
</dbReference>
<comment type="similarity">
    <text evidence="2 9">Belongs to the RecN family.</text>
</comment>
<dbReference type="InterPro" id="IPR004604">
    <property type="entry name" value="DNA_recomb/repair_RecN"/>
</dbReference>
<evidence type="ECO:0000256" key="5">
    <source>
        <dbReference type="ARBA" id="ARBA00022763"/>
    </source>
</evidence>
<comment type="function">
    <text evidence="1 9">May be involved in recombinational repair of damaged DNA.</text>
</comment>
<keyword evidence="7 9" id="KW-0234">DNA repair</keyword>
<evidence type="ECO:0000256" key="10">
    <source>
        <dbReference type="SAM" id="Coils"/>
    </source>
</evidence>
<evidence type="ECO:0000256" key="3">
    <source>
        <dbReference type="ARBA" id="ARBA00021315"/>
    </source>
</evidence>
<dbReference type="Pfam" id="PF02463">
    <property type="entry name" value="SMC_N"/>
    <property type="match status" value="1"/>
</dbReference>
<evidence type="ECO:0000256" key="1">
    <source>
        <dbReference type="ARBA" id="ARBA00003618"/>
    </source>
</evidence>
<dbReference type="EMBL" id="JALJXV010000007">
    <property type="protein sequence ID" value="MCP1676013.1"/>
    <property type="molecule type" value="Genomic_DNA"/>
</dbReference>
<evidence type="ECO:0000313" key="13">
    <source>
        <dbReference type="Proteomes" id="UP001205843"/>
    </source>
</evidence>
<accession>A0AAE3G6H2</accession>
<dbReference type="FunFam" id="3.40.50.300:FF:000356">
    <property type="entry name" value="DNA repair protein RecN"/>
    <property type="match status" value="1"/>
</dbReference>
<dbReference type="PANTHER" id="PTHR11059">
    <property type="entry name" value="DNA REPAIR PROTEIN RECN"/>
    <property type="match status" value="1"/>
</dbReference>
<evidence type="ECO:0000256" key="7">
    <source>
        <dbReference type="ARBA" id="ARBA00023204"/>
    </source>
</evidence>
<feature type="coiled-coil region" evidence="10">
    <location>
        <begin position="273"/>
        <end position="355"/>
    </location>
</feature>